<dbReference type="Gene3D" id="3.90.1720.10">
    <property type="entry name" value="endopeptidase domain like (from Nostoc punctiforme)"/>
    <property type="match status" value="1"/>
</dbReference>
<evidence type="ECO:0000256" key="3">
    <source>
        <dbReference type="ARBA" id="ARBA00022801"/>
    </source>
</evidence>
<evidence type="ECO:0000256" key="1">
    <source>
        <dbReference type="ARBA" id="ARBA00007074"/>
    </source>
</evidence>
<dbReference type="PROSITE" id="PS51935">
    <property type="entry name" value="NLPC_P60"/>
    <property type="match status" value="1"/>
</dbReference>
<evidence type="ECO:0000256" key="2">
    <source>
        <dbReference type="ARBA" id="ARBA00022670"/>
    </source>
</evidence>
<name>A0A0U1PY68_9BURK</name>
<keyword evidence="4" id="KW-0788">Thiol protease</keyword>
<keyword evidence="3" id="KW-0378">Hydrolase</keyword>
<evidence type="ECO:0000256" key="4">
    <source>
        <dbReference type="ARBA" id="ARBA00022807"/>
    </source>
</evidence>
<comment type="caution">
    <text evidence="6">The sequence shown here is derived from an EMBL/GenBank/DDBJ whole genome shotgun (WGS) entry which is preliminary data.</text>
</comment>
<dbReference type="GO" id="GO:0006508">
    <property type="term" value="P:proteolysis"/>
    <property type="evidence" value="ECO:0007669"/>
    <property type="project" value="UniProtKB-KW"/>
</dbReference>
<evidence type="ECO:0000313" key="6">
    <source>
        <dbReference type="EMBL" id="KKW67464.1"/>
    </source>
</evidence>
<evidence type="ECO:0000259" key="5">
    <source>
        <dbReference type="PROSITE" id="PS51935"/>
    </source>
</evidence>
<dbReference type="PANTHER" id="PTHR47053:SF1">
    <property type="entry name" value="MUREIN DD-ENDOPEPTIDASE MEPH-RELATED"/>
    <property type="match status" value="1"/>
</dbReference>
<organism evidence="6 7">
    <name type="scientific">Lampropedia cohaerens</name>
    <dbReference type="NCBI Taxonomy" id="1610491"/>
    <lineage>
        <taxon>Bacteria</taxon>
        <taxon>Pseudomonadati</taxon>
        <taxon>Pseudomonadota</taxon>
        <taxon>Betaproteobacteria</taxon>
        <taxon>Burkholderiales</taxon>
        <taxon>Comamonadaceae</taxon>
        <taxon>Lampropedia</taxon>
    </lineage>
</organism>
<dbReference type="InterPro" id="IPR000064">
    <property type="entry name" value="NLP_P60_dom"/>
</dbReference>
<dbReference type="Pfam" id="PF00877">
    <property type="entry name" value="NLPC_P60"/>
    <property type="match status" value="1"/>
</dbReference>
<dbReference type="PANTHER" id="PTHR47053">
    <property type="entry name" value="MUREIN DD-ENDOPEPTIDASE MEPH-RELATED"/>
    <property type="match status" value="1"/>
</dbReference>
<dbReference type="Proteomes" id="UP000050580">
    <property type="component" value="Unassembled WGS sequence"/>
</dbReference>
<proteinExistence type="inferred from homology"/>
<keyword evidence="7" id="KW-1185">Reference proteome</keyword>
<sequence>MFGHLGSDDSPHFPSQTLVMSDVVLTAMGYLGRPYAYGSSTMQGGFDCSGFVLSLYQRTLGYTLPRTAAEQARATEAIDRSELKPGDLVFFNTLRRKFSHVGVYIGDGRFIHSPRAGASIRVENMNVRYWRSRFNGARRVITPELAQTVAAASV</sequence>
<reference evidence="6 7" key="1">
    <citation type="submission" date="2015-05" db="EMBL/GenBank/DDBJ databases">
        <title>Draft genome sequence of Lampropedia sp. CT6, isolated from the microbial mat of a hot water spring, located at Manikaran, India.</title>
        <authorList>
            <person name="Tripathi C."/>
            <person name="Rani P."/>
            <person name="Mahato N.K."/>
            <person name="Lal R."/>
        </authorList>
    </citation>
    <scope>NUCLEOTIDE SEQUENCE [LARGE SCALE GENOMIC DNA]</scope>
    <source>
        <strain evidence="6 7">CT6</strain>
    </source>
</reference>
<comment type="similarity">
    <text evidence="1">Belongs to the peptidase C40 family.</text>
</comment>
<dbReference type="SUPFAM" id="SSF54001">
    <property type="entry name" value="Cysteine proteinases"/>
    <property type="match status" value="1"/>
</dbReference>
<feature type="domain" description="NlpC/P60" evidence="5">
    <location>
        <begin position="17"/>
        <end position="141"/>
    </location>
</feature>
<protein>
    <recommendedName>
        <fullName evidence="5">NlpC/P60 domain-containing protein</fullName>
    </recommendedName>
</protein>
<dbReference type="STRING" id="1610491.AAV94_11265"/>
<dbReference type="AlphaFoldDB" id="A0A0U1PY68"/>
<evidence type="ECO:0000313" key="7">
    <source>
        <dbReference type="Proteomes" id="UP000050580"/>
    </source>
</evidence>
<keyword evidence="2" id="KW-0645">Protease</keyword>
<dbReference type="InterPro" id="IPR051202">
    <property type="entry name" value="Peptidase_C40"/>
</dbReference>
<gene>
    <name evidence="6" type="ORF">AAV94_11265</name>
</gene>
<dbReference type="EMBL" id="LBNQ01000033">
    <property type="protein sequence ID" value="KKW67464.1"/>
    <property type="molecule type" value="Genomic_DNA"/>
</dbReference>
<dbReference type="GO" id="GO:0008234">
    <property type="term" value="F:cysteine-type peptidase activity"/>
    <property type="evidence" value="ECO:0007669"/>
    <property type="project" value="UniProtKB-KW"/>
</dbReference>
<dbReference type="InterPro" id="IPR038765">
    <property type="entry name" value="Papain-like_cys_pep_sf"/>
</dbReference>
<accession>A0A0U1PY68</accession>